<name>A0A8C4KCI6_DRONO</name>
<gene>
    <name evidence="10" type="primary">CNBD2</name>
</gene>
<dbReference type="GO" id="GO:0007283">
    <property type="term" value="P:spermatogenesis"/>
    <property type="evidence" value="ECO:0007669"/>
    <property type="project" value="TreeGrafter"/>
</dbReference>
<dbReference type="PANTHER" id="PTHR23011:SF43">
    <property type="entry name" value="CYCLIC NUCLEOTIDE-BINDING DOMAIN-CONTAINING PROTEIN 2"/>
    <property type="match status" value="1"/>
</dbReference>
<feature type="domain" description="Cyclic nucleotide-binding" evidence="9">
    <location>
        <begin position="96"/>
        <end position="198"/>
    </location>
</feature>
<dbReference type="InterPro" id="IPR018490">
    <property type="entry name" value="cNMP-bd_dom_sf"/>
</dbReference>
<evidence type="ECO:0000256" key="6">
    <source>
        <dbReference type="ARBA" id="ARBA00059651"/>
    </source>
</evidence>
<dbReference type="SUPFAM" id="SSF51206">
    <property type="entry name" value="cAMP-binding domain-like"/>
    <property type="match status" value="2"/>
</dbReference>
<organism evidence="10 11">
    <name type="scientific">Dromaius novaehollandiae</name>
    <name type="common">Emu</name>
    <dbReference type="NCBI Taxonomy" id="8790"/>
    <lineage>
        <taxon>Eukaryota</taxon>
        <taxon>Metazoa</taxon>
        <taxon>Chordata</taxon>
        <taxon>Craniata</taxon>
        <taxon>Vertebrata</taxon>
        <taxon>Euteleostomi</taxon>
        <taxon>Archelosauria</taxon>
        <taxon>Archosauria</taxon>
        <taxon>Dinosauria</taxon>
        <taxon>Saurischia</taxon>
        <taxon>Theropoda</taxon>
        <taxon>Coelurosauria</taxon>
        <taxon>Aves</taxon>
        <taxon>Palaeognathae</taxon>
        <taxon>Casuariiformes</taxon>
        <taxon>Dromaiidae</taxon>
        <taxon>Dromaius</taxon>
    </lineage>
</organism>
<dbReference type="Gene3D" id="2.60.120.10">
    <property type="entry name" value="Jelly Rolls"/>
    <property type="match status" value="2"/>
</dbReference>
<evidence type="ECO:0000256" key="1">
    <source>
        <dbReference type="ARBA" id="ARBA00004514"/>
    </source>
</evidence>
<dbReference type="FunFam" id="2.60.120.10:FF:000083">
    <property type="entry name" value="Cyclic nucleotide binding domain containing 2"/>
    <property type="match status" value="1"/>
</dbReference>
<keyword evidence="4" id="KW-0547">Nucleotide-binding</keyword>
<dbReference type="PROSITE" id="PS50042">
    <property type="entry name" value="CNMP_BINDING_3"/>
    <property type="match status" value="1"/>
</dbReference>
<comment type="function">
    <text evidence="6">Essential for male fertility. Plays an important role in spermatogenesis and regulates sperm motility by controlling the development of the flagellar bending of sperm.</text>
</comment>
<evidence type="ECO:0000256" key="5">
    <source>
        <dbReference type="ARBA" id="ARBA00023149"/>
    </source>
</evidence>
<keyword evidence="3" id="KW-0116">cAMP-binding</keyword>
<dbReference type="Ensembl" id="ENSDNVT00000027267.1">
    <property type="protein sequence ID" value="ENSDNVP00000022604.1"/>
    <property type="gene ID" value="ENSDNVG00000015721.1"/>
</dbReference>
<dbReference type="Pfam" id="PF00027">
    <property type="entry name" value="cNMP_binding"/>
    <property type="match status" value="1"/>
</dbReference>
<reference evidence="10" key="2">
    <citation type="submission" date="2025-09" db="UniProtKB">
        <authorList>
            <consortium name="Ensembl"/>
        </authorList>
    </citation>
    <scope>IDENTIFICATION</scope>
</reference>
<dbReference type="Proteomes" id="UP000694423">
    <property type="component" value="Unplaced"/>
</dbReference>
<keyword evidence="5" id="KW-0114">cAMP</keyword>
<feature type="region of interest" description="Disordered" evidence="8">
    <location>
        <begin position="339"/>
        <end position="358"/>
    </location>
</feature>
<evidence type="ECO:0000313" key="10">
    <source>
        <dbReference type="Ensembl" id="ENSDNVP00000022604.1"/>
    </source>
</evidence>
<dbReference type="CDD" id="cd00038">
    <property type="entry name" value="CAP_ED"/>
    <property type="match status" value="1"/>
</dbReference>
<dbReference type="GO" id="GO:0030552">
    <property type="term" value="F:cAMP binding"/>
    <property type="evidence" value="ECO:0007669"/>
    <property type="project" value="UniProtKB-KW"/>
</dbReference>
<reference evidence="10" key="1">
    <citation type="submission" date="2025-08" db="UniProtKB">
        <authorList>
            <consortium name="Ensembl"/>
        </authorList>
    </citation>
    <scope>IDENTIFICATION</scope>
</reference>
<protein>
    <recommendedName>
        <fullName evidence="7">Cyclic nucleotide-binding domain-containing protein 2</fullName>
    </recommendedName>
</protein>
<evidence type="ECO:0000256" key="7">
    <source>
        <dbReference type="ARBA" id="ARBA00072573"/>
    </source>
</evidence>
<dbReference type="InterPro" id="IPR014710">
    <property type="entry name" value="RmlC-like_jellyroll"/>
</dbReference>
<dbReference type="PANTHER" id="PTHR23011">
    <property type="entry name" value="CYCLIC NUCLEOTIDE-BINDING DOMAIN CONTAINING PROTEIN"/>
    <property type="match status" value="1"/>
</dbReference>
<keyword evidence="11" id="KW-1185">Reference proteome</keyword>
<dbReference type="AlphaFoldDB" id="A0A8C4KCI6"/>
<evidence type="ECO:0000313" key="11">
    <source>
        <dbReference type="Proteomes" id="UP000694423"/>
    </source>
</evidence>
<evidence type="ECO:0000256" key="2">
    <source>
        <dbReference type="ARBA" id="ARBA00022490"/>
    </source>
</evidence>
<sequence>MKKMCKILWEDLQEQKRLEIDNVTSVKLPFFGRKERIFLQAIKNKKHSKLSFNTSKFRASKDHLPLRVLQITRKRPEWRTEEEVKFVQSCLQEIESYQNYSLRLQFLLAKVIRFEWFERGRVILKKGHCGISFYFIYFGSVALTDDEDGSSNLTALYPVVLQKGAKFGEVSLLKGTRRIATVVCMEDTKLFVVDKDDFFANKLDEELWEELCCQYNFIKGVNFFAKWSKRSIVRITNSCKMEKFHHGQVITKDITKSASVILISKGTCEILRLVDLTACLSYHKWVRQQLTDLPKISPCLTRKTGAVGRKTFEDFLWKSSPVQNLTNLKAQDLKCNMSQNGKNVNRHPTAARAKRTNQKLEKQQTGGLFSCSYDDCDNTKIGQREVSGLFHKTMTILTPYGEIPADLALAVYMRVAEVHEGEIVGISQHFFPDHMQDRRSMVLVSKDAEVIWLRKDSFEKLADLGKVLELHKRYPSDDELCQKFLEENQWKIIKKDLTSSVLQRKCAPKITSVFEKPGEHVDNSWSVNQAGILDLSALYHKPSQQHPHKFVPLYLERRRQYPIMPDTELRLIHSIVSPQLSLKGLF</sequence>
<evidence type="ECO:0000256" key="8">
    <source>
        <dbReference type="SAM" id="MobiDB-lite"/>
    </source>
</evidence>
<accession>A0A8C4KCI6</accession>
<proteinExistence type="predicted"/>
<dbReference type="GO" id="GO:0005829">
    <property type="term" value="C:cytosol"/>
    <property type="evidence" value="ECO:0007669"/>
    <property type="project" value="UniProtKB-SubCell"/>
</dbReference>
<comment type="subcellular location">
    <subcellularLocation>
        <location evidence="1">Cytoplasm</location>
        <location evidence="1">Cytosol</location>
    </subcellularLocation>
</comment>
<dbReference type="InterPro" id="IPR000595">
    <property type="entry name" value="cNMP-bd_dom"/>
</dbReference>
<evidence type="ECO:0000259" key="9">
    <source>
        <dbReference type="PROSITE" id="PS50042"/>
    </source>
</evidence>
<evidence type="ECO:0000256" key="4">
    <source>
        <dbReference type="ARBA" id="ARBA00022741"/>
    </source>
</evidence>
<evidence type="ECO:0000256" key="3">
    <source>
        <dbReference type="ARBA" id="ARBA00022566"/>
    </source>
</evidence>
<keyword evidence="2" id="KW-0963">Cytoplasm</keyword>